<dbReference type="InterPro" id="IPR036388">
    <property type="entry name" value="WH-like_DNA-bd_sf"/>
</dbReference>
<dbReference type="SUPFAM" id="SSF46785">
    <property type="entry name" value="Winged helix' DNA-binding domain"/>
    <property type="match status" value="1"/>
</dbReference>
<protein>
    <submittedName>
        <fullName evidence="5">GntR family transcriptional regulator</fullName>
    </submittedName>
</protein>
<dbReference type="InterPro" id="IPR036390">
    <property type="entry name" value="WH_DNA-bd_sf"/>
</dbReference>
<dbReference type="InterPro" id="IPR050679">
    <property type="entry name" value="Bact_HTH_transcr_reg"/>
</dbReference>
<dbReference type="Proteomes" id="UP000558997">
    <property type="component" value="Unassembled WGS sequence"/>
</dbReference>
<dbReference type="EMBL" id="JACHNF010000001">
    <property type="protein sequence ID" value="MBB5980404.1"/>
    <property type="molecule type" value="Genomic_DNA"/>
</dbReference>
<evidence type="ECO:0000313" key="6">
    <source>
        <dbReference type="Proteomes" id="UP000558997"/>
    </source>
</evidence>
<evidence type="ECO:0000256" key="2">
    <source>
        <dbReference type="ARBA" id="ARBA00023125"/>
    </source>
</evidence>
<dbReference type="Gene3D" id="1.10.10.10">
    <property type="entry name" value="Winged helix-like DNA-binding domain superfamily/Winged helix DNA-binding domain"/>
    <property type="match status" value="1"/>
</dbReference>
<dbReference type="InterPro" id="IPR000524">
    <property type="entry name" value="Tscrpt_reg_HTH_GntR"/>
</dbReference>
<keyword evidence="3" id="KW-0804">Transcription</keyword>
<evidence type="ECO:0000256" key="3">
    <source>
        <dbReference type="ARBA" id="ARBA00023163"/>
    </source>
</evidence>
<dbReference type="RefSeq" id="WP_184836100.1">
    <property type="nucleotide sequence ID" value="NZ_BAAAVN010000025.1"/>
</dbReference>
<dbReference type="AlphaFoldDB" id="A0A841DMP9"/>
<dbReference type="SMART" id="SM00345">
    <property type="entry name" value="HTH_GNTR"/>
    <property type="match status" value="1"/>
</dbReference>
<keyword evidence="6" id="KW-1185">Reference proteome</keyword>
<dbReference type="PANTHER" id="PTHR44846:SF17">
    <property type="entry name" value="GNTR-FAMILY TRANSCRIPTIONAL REGULATOR"/>
    <property type="match status" value="1"/>
</dbReference>
<keyword evidence="1" id="KW-0805">Transcription regulation</keyword>
<proteinExistence type="predicted"/>
<comment type="caution">
    <text evidence="5">The sequence shown here is derived from an EMBL/GenBank/DDBJ whole genome shotgun (WGS) entry which is preliminary data.</text>
</comment>
<dbReference type="CDD" id="cd07377">
    <property type="entry name" value="WHTH_GntR"/>
    <property type="match status" value="1"/>
</dbReference>
<organism evidence="5 6">
    <name type="scientific">Kribbella solani</name>
    <dbReference type="NCBI Taxonomy" id="236067"/>
    <lineage>
        <taxon>Bacteria</taxon>
        <taxon>Bacillati</taxon>
        <taxon>Actinomycetota</taxon>
        <taxon>Actinomycetes</taxon>
        <taxon>Propionibacteriales</taxon>
        <taxon>Kribbellaceae</taxon>
        <taxon>Kribbella</taxon>
    </lineage>
</organism>
<evidence type="ECO:0000256" key="1">
    <source>
        <dbReference type="ARBA" id="ARBA00023015"/>
    </source>
</evidence>
<gene>
    <name evidence="5" type="ORF">HDA44_003745</name>
</gene>
<dbReference type="PANTHER" id="PTHR44846">
    <property type="entry name" value="MANNOSYL-D-GLYCERATE TRANSPORT/METABOLISM SYSTEM REPRESSOR MNGR-RELATED"/>
    <property type="match status" value="1"/>
</dbReference>
<keyword evidence="2" id="KW-0238">DNA-binding</keyword>
<evidence type="ECO:0000313" key="5">
    <source>
        <dbReference type="EMBL" id="MBB5980404.1"/>
    </source>
</evidence>
<sequence length="246" mass="27193">MIAALPIQLDRTSPVPLYHQLAEQLTAAITDGRLRPGDPFENEIGMSDRLNLSRPTVRRAISELVNQGLLVRRRGIGTTVANQMVHRKAELTSLYDDLAREGRTPHTEVLALDCAAHDERAATVLELPPGTPLVSIVRLRYADDLPLAIMRNWLPPTLADLSVEELVADGLYAVLRARGIRPTVARQRIGARNATADERRTLHMSKAEPLITMTRSAYAADGSPVEYGSHCYRADQYSVDVVVSER</sequence>
<accession>A0A841DMP9</accession>
<dbReference type="SMART" id="SM00866">
    <property type="entry name" value="UTRA"/>
    <property type="match status" value="1"/>
</dbReference>
<name>A0A841DMP9_9ACTN</name>
<dbReference type="Pfam" id="PF00392">
    <property type="entry name" value="GntR"/>
    <property type="match status" value="1"/>
</dbReference>
<dbReference type="Pfam" id="PF07702">
    <property type="entry name" value="UTRA"/>
    <property type="match status" value="1"/>
</dbReference>
<dbReference type="GO" id="GO:0003677">
    <property type="term" value="F:DNA binding"/>
    <property type="evidence" value="ECO:0007669"/>
    <property type="project" value="UniProtKB-KW"/>
</dbReference>
<feature type="domain" description="HTH gntR-type" evidence="4">
    <location>
        <begin position="15"/>
        <end position="83"/>
    </location>
</feature>
<dbReference type="GO" id="GO:0045892">
    <property type="term" value="P:negative regulation of DNA-templated transcription"/>
    <property type="evidence" value="ECO:0007669"/>
    <property type="project" value="TreeGrafter"/>
</dbReference>
<dbReference type="Gene3D" id="3.40.1410.10">
    <property type="entry name" value="Chorismate lyase-like"/>
    <property type="match status" value="1"/>
</dbReference>
<dbReference type="SUPFAM" id="SSF64288">
    <property type="entry name" value="Chorismate lyase-like"/>
    <property type="match status" value="1"/>
</dbReference>
<dbReference type="GO" id="GO:0003700">
    <property type="term" value="F:DNA-binding transcription factor activity"/>
    <property type="evidence" value="ECO:0007669"/>
    <property type="project" value="InterPro"/>
</dbReference>
<dbReference type="InterPro" id="IPR011663">
    <property type="entry name" value="UTRA"/>
</dbReference>
<dbReference type="InterPro" id="IPR028978">
    <property type="entry name" value="Chorismate_lyase_/UTRA_dom_sf"/>
</dbReference>
<dbReference type="PROSITE" id="PS50949">
    <property type="entry name" value="HTH_GNTR"/>
    <property type="match status" value="1"/>
</dbReference>
<reference evidence="5 6" key="1">
    <citation type="submission" date="2020-08" db="EMBL/GenBank/DDBJ databases">
        <title>Sequencing the genomes of 1000 actinobacteria strains.</title>
        <authorList>
            <person name="Klenk H.-P."/>
        </authorList>
    </citation>
    <scope>NUCLEOTIDE SEQUENCE [LARGE SCALE GENOMIC DNA]</scope>
    <source>
        <strain evidence="5 6">DSM 17294</strain>
    </source>
</reference>
<evidence type="ECO:0000259" key="4">
    <source>
        <dbReference type="PROSITE" id="PS50949"/>
    </source>
</evidence>